<dbReference type="AlphaFoldDB" id="A0A3P1BVY6"/>
<dbReference type="InterPro" id="IPR009056">
    <property type="entry name" value="Cyt_c-like_dom"/>
</dbReference>
<evidence type="ECO:0000256" key="2">
    <source>
        <dbReference type="ARBA" id="ARBA00022723"/>
    </source>
</evidence>
<dbReference type="SUPFAM" id="SSF46626">
    <property type="entry name" value="Cytochrome c"/>
    <property type="match status" value="1"/>
</dbReference>
<dbReference type="EMBL" id="RQJO01000008">
    <property type="protein sequence ID" value="RRB05036.1"/>
    <property type="molecule type" value="Genomic_DNA"/>
</dbReference>
<dbReference type="Proteomes" id="UP000271925">
    <property type="component" value="Unassembled WGS sequence"/>
</dbReference>
<feature type="domain" description="Cytochrome c" evidence="6">
    <location>
        <begin position="48"/>
        <end position="189"/>
    </location>
</feature>
<evidence type="ECO:0000313" key="7">
    <source>
        <dbReference type="EMBL" id="RRB05036.1"/>
    </source>
</evidence>
<reference evidence="7 8" key="1">
    <citation type="submission" date="2018-11" db="EMBL/GenBank/DDBJ databases">
        <authorList>
            <person name="Zhou Z."/>
            <person name="Wang G."/>
        </authorList>
    </citation>
    <scope>NUCLEOTIDE SEQUENCE [LARGE SCALE GENOMIC DNA]</scope>
    <source>
        <strain evidence="7 8">KCTC52004</strain>
    </source>
</reference>
<keyword evidence="1 4" id="KW-0349">Heme</keyword>
<dbReference type="GO" id="GO:0009055">
    <property type="term" value="F:electron transfer activity"/>
    <property type="evidence" value="ECO:0007669"/>
    <property type="project" value="InterPro"/>
</dbReference>
<feature type="signal peptide" evidence="5">
    <location>
        <begin position="1"/>
        <end position="21"/>
    </location>
</feature>
<dbReference type="GO" id="GO:0020037">
    <property type="term" value="F:heme binding"/>
    <property type="evidence" value="ECO:0007669"/>
    <property type="project" value="InterPro"/>
</dbReference>
<dbReference type="PANTHER" id="PTHR35008:SF4">
    <property type="entry name" value="BLL4482 PROTEIN"/>
    <property type="match status" value="1"/>
</dbReference>
<dbReference type="PANTHER" id="PTHR35008">
    <property type="entry name" value="BLL4482 PROTEIN-RELATED"/>
    <property type="match status" value="1"/>
</dbReference>
<proteinExistence type="predicted"/>
<accession>A0A3P1BVY6</accession>
<dbReference type="PROSITE" id="PS51007">
    <property type="entry name" value="CYTC"/>
    <property type="match status" value="1"/>
</dbReference>
<keyword evidence="5" id="KW-0732">Signal</keyword>
<evidence type="ECO:0000256" key="3">
    <source>
        <dbReference type="ARBA" id="ARBA00023004"/>
    </source>
</evidence>
<keyword evidence="3 4" id="KW-0408">Iron</keyword>
<feature type="chain" id="PRO_5018104331" evidence="5">
    <location>
        <begin position="22"/>
        <end position="203"/>
    </location>
</feature>
<evidence type="ECO:0000256" key="5">
    <source>
        <dbReference type="SAM" id="SignalP"/>
    </source>
</evidence>
<gene>
    <name evidence="7" type="ORF">EHT25_14735</name>
</gene>
<dbReference type="OrthoDB" id="9809720at2"/>
<evidence type="ECO:0000256" key="1">
    <source>
        <dbReference type="ARBA" id="ARBA00022617"/>
    </source>
</evidence>
<evidence type="ECO:0000259" key="6">
    <source>
        <dbReference type="PROSITE" id="PS51007"/>
    </source>
</evidence>
<comment type="caution">
    <text evidence="7">The sequence shown here is derived from an EMBL/GenBank/DDBJ whole genome shotgun (WGS) entry which is preliminary data.</text>
</comment>
<evidence type="ECO:0000313" key="8">
    <source>
        <dbReference type="Proteomes" id="UP000271925"/>
    </source>
</evidence>
<organism evidence="7 8">
    <name type="scientific">Larkinella rosea</name>
    <dbReference type="NCBI Taxonomy" id="2025312"/>
    <lineage>
        <taxon>Bacteria</taxon>
        <taxon>Pseudomonadati</taxon>
        <taxon>Bacteroidota</taxon>
        <taxon>Cytophagia</taxon>
        <taxon>Cytophagales</taxon>
        <taxon>Spirosomataceae</taxon>
        <taxon>Larkinella</taxon>
    </lineage>
</organism>
<keyword evidence="8" id="KW-1185">Reference proteome</keyword>
<dbReference type="Gene3D" id="1.10.760.10">
    <property type="entry name" value="Cytochrome c-like domain"/>
    <property type="match status" value="1"/>
</dbReference>
<protein>
    <submittedName>
        <fullName evidence="7">Diheme cytochrome c-553</fullName>
    </submittedName>
</protein>
<dbReference type="Pfam" id="PF00034">
    <property type="entry name" value="Cytochrom_C"/>
    <property type="match status" value="1"/>
</dbReference>
<dbReference type="InterPro" id="IPR051459">
    <property type="entry name" value="Cytochrome_c-type_DH"/>
</dbReference>
<keyword evidence="2 4" id="KW-0479">Metal-binding</keyword>
<sequence>MKKWLFSLSIAIAGFSALSFTASHNDPAKPGSATGNHLVAPKPTADPALIKKGEYLVTIMGCADCHSPKKFTPQGPVPDMDRFLSGHNENEKLPPYDRNTVKDGQWAMFTGQMTAVAGIWGVSFAANLTPDETGIGNWTLEQFTKAFQQGKYRGLDNTRMLLPPMPWPQYANVKNEDVKAIFAYLKSLKPIKNTVPMPIPPGQ</sequence>
<dbReference type="InterPro" id="IPR036909">
    <property type="entry name" value="Cyt_c-like_dom_sf"/>
</dbReference>
<evidence type="ECO:0000256" key="4">
    <source>
        <dbReference type="PROSITE-ProRule" id="PRU00433"/>
    </source>
</evidence>
<dbReference type="GO" id="GO:0046872">
    <property type="term" value="F:metal ion binding"/>
    <property type="evidence" value="ECO:0007669"/>
    <property type="project" value="UniProtKB-KW"/>
</dbReference>
<name>A0A3P1BVY6_9BACT</name>